<keyword evidence="1" id="KW-0472">Membrane</keyword>
<keyword evidence="3" id="KW-1185">Reference proteome</keyword>
<dbReference type="EMBL" id="JAAXPI010000005">
    <property type="protein sequence ID" value="NKZ03382.1"/>
    <property type="molecule type" value="Genomic_DNA"/>
</dbReference>
<reference evidence="2 3" key="1">
    <citation type="submission" date="2020-04" db="EMBL/GenBank/DDBJ databases">
        <title>MicrobeNet Type strains.</title>
        <authorList>
            <person name="Nicholson A.C."/>
        </authorList>
    </citation>
    <scope>NUCLEOTIDE SEQUENCE [LARGE SCALE GENOMIC DNA]</scope>
    <source>
        <strain evidence="2 3">ATCC BAA-277</strain>
    </source>
</reference>
<keyword evidence="1" id="KW-1133">Transmembrane helix</keyword>
<comment type="caution">
    <text evidence="2">The sequence shown here is derived from an EMBL/GenBank/DDBJ whole genome shotgun (WGS) entry which is preliminary data.</text>
</comment>
<dbReference type="Proteomes" id="UP000579250">
    <property type="component" value="Unassembled WGS sequence"/>
</dbReference>
<sequence>MAGDQHRPPLGGEGPHLAAAAGLPLAARRLWPVPVFAVVLTASTASFALGLP</sequence>
<evidence type="ECO:0000256" key="1">
    <source>
        <dbReference type="SAM" id="Phobius"/>
    </source>
</evidence>
<name>A0A846YXE4_9ACTN</name>
<dbReference type="AlphaFoldDB" id="A0A846YXE4"/>
<gene>
    <name evidence="2" type="ORF">HGB48_06420</name>
</gene>
<dbReference type="RefSeq" id="WP_168444552.1">
    <property type="nucleotide sequence ID" value="NZ_JAAXPI010000005.1"/>
</dbReference>
<keyword evidence="1" id="KW-0812">Transmembrane</keyword>
<evidence type="ECO:0000313" key="3">
    <source>
        <dbReference type="Proteomes" id="UP000579250"/>
    </source>
</evidence>
<organism evidence="2 3">
    <name type="scientific">Actinomadura latina</name>
    <dbReference type="NCBI Taxonomy" id="163603"/>
    <lineage>
        <taxon>Bacteria</taxon>
        <taxon>Bacillati</taxon>
        <taxon>Actinomycetota</taxon>
        <taxon>Actinomycetes</taxon>
        <taxon>Streptosporangiales</taxon>
        <taxon>Thermomonosporaceae</taxon>
        <taxon>Actinomadura</taxon>
    </lineage>
</organism>
<accession>A0A846YXE4</accession>
<evidence type="ECO:0000313" key="2">
    <source>
        <dbReference type="EMBL" id="NKZ03382.1"/>
    </source>
</evidence>
<feature type="transmembrane region" description="Helical" evidence="1">
    <location>
        <begin position="31"/>
        <end position="51"/>
    </location>
</feature>
<protein>
    <submittedName>
        <fullName evidence="2">Uncharacterized protein</fullName>
    </submittedName>
</protein>
<proteinExistence type="predicted"/>